<comment type="caution">
    <text evidence="2">The sequence shown here is derived from an EMBL/GenBank/DDBJ whole genome shotgun (WGS) entry which is preliminary data.</text>
</comment>
<name>A0A2P6TJW6_CHLSO</name>
<feature type="compositionally biased region" description="Low complexity" evidence="1">
    <location>
        <begin position="51"/>
        <end position="97"/>
    </location>
</feature>
<organism evidence="2 3">
    <name type="scientific">Chlorella sorokiniana</name>
    <name type="common">Freshwater green alga</name>
    <dbReference type="NCBI Taxonomy" id="3076"/>
    <lineage>
        <taxon>Eukaryota</taxon>
        <taxon>Viridiplantae</taxon>
        <taxon>Chlorophyta</taxon>
        <taxon>core chlorophytes</taxon>
        <taxon>Trebouxiophyceae</taxon>
        <taxon>Chlorellales</taxon>
        <taxon>Chlorellaceae</taxon>
        <taxon>Chlorella clade</taxon>
        <taxon>Chlorella</taxon>
    </lineage>
</organism>
<dbReference type="Pfam" id="PF12452">
    <property type="entry name" value="DUF3685"/>
    <property type="match status" value="1"/>
</dbReference>
<proteinExistence type="predicted"/>
<evidence type="ECO:0000313" key="3">
    <source>
        <dbReference type="Proteomes" id="UP000239899"/>
    </source>
</evidence>
<dbReference type="AlphaFoldDB" id="A0A2P6TJW6"/>
<feature type="compositionally biased region" description="Low complexity" evidence="1">
    <location>
        <begin position="385"/>
        <end position="397"/>
    </location>
</feature>
<dbReference type="Proteomes" id="UP000239899">
    <property type="component" value="Unassembled WGS sequence"/>
</dbReference>
<dbReference type="InterPro" id="IPR022552">
    <property type="entry name" value="UPF_Ycf55"/>
</dbReference>
<dbReference type="STRING" id="3076.A0A2P6TJW6"/>
<evidence type="ECO:0000256" key="1">
    <source>
        <dbReference type="SAM" id="MobiDB-lite"/>
    </source>
</evidence>
<keyword evidence="3" id="KW-1185">Reference proteome</keyword>
<accession>A0A2P6TJW6</accession>
<dbReference type="EMBL" id="LHPG02000013">
    <property type="protein sequence ID" value="PRW44374.1"/>
    <property type="molecule type" value="Genomic_DNA"/>
</dbReference>
<feature type="region of interest" description="Disordered" evidence="1">
    <location>
        <begin position="368"/>
        <end position="400"/>
    </location>
</feature>
<protein>
    <submittedName>
        <fullName evidence="2">DUF3685 family</fullName>
    </submittedName>
</protein>
<gene>
    <name evidence="2" type="ORF">C2E21_6525</name>
</gene>
<dbReference type="OrthoDB" id="2020436at2759"/>
<dbReference type="PANTHER" id="PTHR36807">
    <property type="entry name" value="PHOSPHOGLYCOLATE PHOSPHATASE"/>
    <property type="match status" value="1"/>
</dbReference>
<feature type="region of interest" description="Disordered" evidence="1">
    <location>
        <begin position="51"/>
        <end position="99"/>
    </location>
</feature>
<sequence>MAVTAADAVAAAYLADAAAAGPSAVVRQEAAAAAAAGDFMQADAAAGTAAAAQQGQQQQELQLGTQQGAVPALRTTDGSTGSSGSSSSAGGEAASTAPRPLEAGWWPTYVHRQLGSTRQLQRFANGVALQRWLYKQYRGVVDIYEDRLQLWAISGGGRRLEAARAPMKRTPELGRLSGLRYAASLLLEAADLLMPLLCTLWRQATSAASWLLVRLVGQAVTLSPLPAAALPAADQPADVALAAASRHHQAAAPSDPMTLLEWHDSPVPLKLTVARAALCPTLGVLKSWGSPADKAQLSARADLQLLPCRLSLDLMCKEAVLGGRLSATLPAGRLEYRRRFHLPNGMVLALGVGAQYEGSCCSCSSSSSSGGSSSSGSRGGGMGSACGSSSGSSSGGSARRRHRFKPFLGCQLQFSAGGAEEGDNDEVVVSEQGISDKHRFKLPDRCGGLSLPPMDCEVASTLSLPSGLPGLPSSAGLASLVRL</sequence>
<dbReference type="PANTHER" id="PTHR36807:SF2">
    <property type="entry name" value="PHOSPHOGLYCOLATE PHOSPHATASE"/>
    <property type="match status" value="1"/>
</dbReference>
<reference evidence="2 3" key="1">
    <citation type="journal article" date="2018" name="Plant J.">
        <title>Genome sequences of Chlorella sorokiniana UTEX 1602 and Micractinium conductrix SAG 241.80: implications to maltose excretion by a green alga.</title>
        <authorList>
            <person name="Arriola M.B."/>
            <person name="Velmurugan N."/>
            <person name="Zhang Y."/>
            <person name="Plunkett M.H."/>
            <person name="Hondzo H."/>
            <person name="Barney B.M."/>
        </authorList>
    </citation>
    <scope>NUCLEOTIDE SEQUENCE [LARGE SCALE GENOMIC DNA]</scope>
    <source>
        <strain evidence="3">UTEX 1602</strain>
    </source>
</reference>
<evidence type="ECO:0000313" key="2">
    <source>
        <dbReference type="EMBL" id="PRW44374.1"/>
    </source>
</evidence>